<proteinExistence type="predicted"/>
<evidence type="ECO:0000259" key="1">
    <source>
        <dbReference type="Pfam" id="PF04149"/>
    </source>
</evidence>
<keyword evidence="3" id="KW-1185">Reference proteome</keyword>
<dbReference type="InterPro" id="IPR007278">
    <property type="entry name" value="DUF397"/>
</dbReference>
<dbReference type="Pfam" id="PF04149">
    <property type="entry name" value="DUF397"/>
    <property type="match status" value="1"/>
</dbReference>
<protein>
    <submittedName>
        <fullName evidence="2">DUF397 domain-containing protein</fullName>
    </submittedName>
</protein>
<evidence type="ECO:0000313" key="3">
    <source>
        <dbReference type="Proteomes" id="UP000282674"/>
    </source>
</evidence>
<comment type="caution">
    <text evidence="2">The sequence shown here is derived from an EMBL/GenBank/DDBJ whole genome shotgun (WGS) entry which is preliminary data.</text>
</comment>
<gene>
    <name evidence="2" type="ORF">EBO15_29530</name>
</gene>
<organism evidence="2 3">
    <name type="scientific">Actinomadura harenae</name>
    <dbReference type="NCBI Taxonomy" id="2483351"/>
    <lineage>
        <taxon>Bacteria</taxon>
        <taxon>Bacillati</taxon>
        <taxon>Actinomycetota</taxon>
        <taxon>Actinomycetes</taxon>
        <taxon>Streptosporangiales</taxon>
        <taxon>Thermomonosporaceae</taxon>
        <taxon>Actinomadura</taxon>
    </lineage>
</organism>
<name>A0A3M2LSF0_9ACTN</name>
<feature type="domain" description="DUF397" evidence="1">
    <location>
        <begin position="4"/>
        <end position="60"/>
    </location>
</feature>
<dbReference type="AlphaFoldDB" id="A0A3M2LSF0"/>
<reference evidence="2 3" key="1">
    <citation type="submission" date="2018-10" db="EMBL/GenBank/DDBJ databases">
        <title>Isolation from soil.</title>
        <authorList>
            <person name="Hu J."/>
        </authorList>
    </citation>
    <scope>NUCLEOTIDE SEQUENCE [LARGE SCALE GENOMIC DNA]</scope>
    <source>
        <strain evidence="2 3">NEAU-Ht49</strain>
    </source>
</reference>
<dbReference type="RefSeq" id="WP_122197736.1">
    <property type="nucleotide sequence ID" value="NZ_JBHSKC010000011.1"/>
</dbReference>
<sequence>MKVVWRKSSHSGGGTGGGGGDCVEVAAVGASVGVRDSKAPQDGYLLVGRASLAGLVRRIRVDESVR</sequence>
<dbReference type="EMBL" id="RFFG01000066">
    <property type="protein sequence ID" value="RMI39503.1"/>
    <property type="molecule type" value="Genomic_DNA"/>
</dbReference>
<accession>A0A3M2LSF0</accession>
<dbReference type="Proteomes" id="UP000282674">
    <property type="component" value="Unassembled WGS sequence"/>
</dbReference>
<evidence type="ECO:0000313" key="2">
    <source>
        <dbReference type="EMBL" id="RMI39503.1"/>
    </source>
</evidence>